<dbReference type="CDD" id="cd06008">
    <property type="entry name" value="NF-X1-zinc-finger"/>
    <property type="match status" value="4"/>
</dbReference>
<evidence type="ECO:0000256" key="4">
    <source>
        <dbReference type="ARBA" id="ARBA00022737"/>
    </source>
</evidence>
<evidence type="ECO:0000313" key="13">
    <source>
        <dbReference type="Proteomes" id="UP000825434"/>
    </source>
</evidence>
<keyword evidence="7" id="KW-0805">Transcription regulation</keyword>
<keyword evidence="5" id="KW-0863">Zinc-finger</keyword>
<evidence type="ECO:0000256" key="1">
    <source>
        <dbReference type="ARBA" id="ARBA00004123"/>
    </source>
</evidence>
<dbReference type="InterPro" id="IPR036867">
    <property type="entry name" value="R3H_dom_sf"/>
</dbReference>
<dbReference type="Proteomes" id="UP000825434">
    <property type="component" value="Chromosome 3"/>
</dbReference>
<protein>
    <recommendedName>
        <fullName evidence="11">R3H domain-containing protein</fullName>
    </recommendedName>
</protein>
<evidence type="ECO:0000256" key="5">
    <source>
        <dbReference type="ARBA" id="ARBA00022771"/>
    </source>
</evidence>
<feature type="region of interest" description="Disordered" evidence="10">
    <location>
        <begin position="1"/>
        <end position="74"/>
    </location>
</feature>
<evidence type="ECO:0000256" key="2">
    <source>
        <dbReference type="ARBA" id="ARBA00007269"/>
    </source>
</evidence>
<dbReference type="InterPro" id="IPR001374">
    <property type="entry name" value="R3H_dom"/>
</dbReference>
<feature type="compositionally biased region" description="Basic and acidic residues" evidence="10">
    <location>
        <begin position="1"/>
        <end position="13"/>
    </location>
</feature>
<evidence type="ECO:0000256" key="7">
    <source>
        <dbReference type="ARBA" id="ARBA00023015"/>
    </source>
</evidence>
<proteinExistence type="inferred from homology"/>
<accession>A0ABX8I9S8</accession>
<dbReference type="SMART" id="SM00438">
    <property type="entry name" value="ZnF_NFX"/>
    <property type="match status" value="8"/>
</dbReference>
<dbReference type="PROSITE" id="PS51061">
    <property type="entry name" value="R3H"/>
    <property type="match status" value="1"/>
</dbReference>
<dbReference type="Pfam" id="PF01422">
    <property type="entry name" value="zf-NF-X1"/>
    <property type="match status" value="3"/>
</dbReference>
<feature type="compositionally biased region" description="Polar residues" evidence="10">
    <location>
        <begin position="957"/>
        <end position="967"/>
    </location>
</feature>
<dbReference type="InterPro" id="IPR000967">
    <property type="entry name" value="Znf_NFX1"/>
</dbReference>
<gene>
    <name evidence="12" type="ORF">CA3LBN_002916</name>
</gene>
<reference evidence="12 13" key="1">
    <citation type="submission" date="2021-06" db="EMBL/GenBank/DDBJ databases">
        <title>Candida outbreak in Lebanon.</title>
        <authorList>
            <person name="Finianos M."/>
        </authorList>
    </citation>
    <scope>NUCLEOTIDE SEQUENCE [LARGE SCALE GENOMIC DNA]</scope>
    <source>
        <strain evidence="12">CA3LBN</strain>
    </source>
</reference>
<organism evidence="12 13">
    <name type="scientific">Candidozyma haemuli</name>
    <dbReference type="NCBI Taxonomy" id="45357"/>
    <lineage>
        <taxon>Eukaryota</taxon>
        <taxon>Fungi</taxon>
        <taxon>Dikarya</taxon>
        <taxon>Ascomycota</taxon>
        <taxon>Saccharomycotina</taxon>
        <taxon>Pichiomycetes</taxon>
        <taxon>Metschnikowiaceae</taxon>
        <taxon>Candidozyma</taxon>
    </lineage>
</organism>
<dbReference type="PANTHER" id="PTHR12360">
    <property type="entry name" value="NUCLEAR TRANSCRIPTION FACTOR, X-BOX BINDING 1 NFX1"/>
    <property type="match status" value="1"/>
</dbReference>
<evidence type="ECO:0000256" key="9">
    <source>
        <dbReference type="ARBA" id="ARBA00023242"/>
    </source>
</evidence>
<keyword evidence="4" id="KW-0677">Repeat</keyword>
<feature type="compositionally biased region" description="Acidic residues" evidence="10">
    <location>
        <begin position="56"/>
        <end position="69"/>
    </location>
</feature>
<evidence type="ECO:0000313" key="12">
    <source>
        <dbReference type="EMBL" id="QWU88608.1"/>
    </source>
</evidence>
<feature type="compositionally biased region" description="Polar residues" evidence="10">
    <location>
        <begin position="16"/>
        <end position="33"/>
    </location>
</feature>
<comment type="subcellular location">
    <subcellularLocation>
        <location evidence="1">Nucleus</location>
    </subcellularLocation>
</comment>
<keyword evidence="8" id="KW-0804">Transcription</keyword>
<keyword evidence="13" id="KW-1185">Reference proteome</keyword>
<dbReference type="EMBL" id="CP076663">
    <property type="protein sequence ID" value="QWU88608.1"/>
    <property type="molecule type" value="Genomic_DNA"/>
</dbReference>
<evidence type="ECO:0000259" key="11">
    <source>
        <dbReference type="PROSITE" id="PS51061"/>
    </source>
</evidence>
<dbReference type="PANTHER" id="PTHR12360:SF12">
    <property type="entry name" value="TRANSCRIPTIONAL REPRESSOR NF-X1"/>
    <property type="match status" value="1"/>
</dbReference>
<comment type="similarity">
    <text evidence="2">Belongs to the NFX1 family.</text>
</comment>
<keyword evidence="6" id="KW-0862">Zinc</keyword>
<dbReference type="InterPro" id="IPR034078">
    <property type="entry name" value="NFX1_fam"/>
</dbReference>
<sequence length="967" mass="108874">MCSSKEREKEKPSSETSLPSVLGQGTSSSSIATSELKAGEASDDQSDSDGFSASEALEEDSESDPEDYEVEQHDESLASTIVQEIDEGTYVCLVCTCEIDRHSKVWNCRNCYRVYDLDCIRDWAQRGSSTTEQKTWRCPACSFEQKKLPSSFTCWCGRVRNPTADSLIPFSCGNPCNKKYPHCVHSCSSVCHPGKHPECGAMGPVMNCKCGKHKQQLPCLVTPYKMGWQCEDACETKVCMLGHACSKGNCHSGFCGPCKTKIDVSCYCGQKTKLIQCKDFRPEISFKDNEKFIGGTKCNNVTIQYYDCDEHFEELDCQPLAKEKPHCKFATDVVNSCYCGKTPFDSLKRTKCTDPMPACENVCGKKLKCGCTCLAQCHEGPCECFNLIETKCECEANSFIVPCKALQQGFKPRCLRKCSAPLSCRHHVHRERCCPFEQVALKREREVKKQIRNKTRTNFEDQVLTMEPAHICTRTCNQLKSCGQHRCEALCHSGPCGVCYESSNDDLVCHCGKTVIPAPVRCGTKLECHEQCIREKPCGHPQEPHWCHTDDDRCPMCTTLVTKKCNCGDKEIKNVMCSINGVSCGKICTVKKECGHPCNRACSKDCTEGNHADVASCKSFCRRVRKTCPHICVRKCHYALASPCDSFVCNQPVEVSCLCGRLTREVPCGASSAKETRIGTILECNDGCAHAKREEELRQIFNVSPQVFENPYSESIISVYKRQKNWCSKMEAVMRDFISDYQDLKAAGAPTKNTHHFQPMMKPQRDFIKELATTFKLYTESQDKEPNRAVFIVITERTEVPKMTIHQTIEKEHEIELKRIQLEELKLTQLDEKLCNALLIRDTFFGVNEASVRKAVSEILSAHKGYEEFDVKCMKESTFVFFSPSLREMDKEKEDNLYMLSKTFKSMLREKLIAFDCKMCLVDDDITEVLKVDNNNVMNNSSSSPGHSTPKVEDSNGDNSFEILQST</sequence>
<evidence type="ECO:0000256" key="6">
    <source>
        <dbReference type="ARBA" id="ARBA00022833"/>
    </source>
</evidence>
<name>A0ABX8I9S8_9ASCO</name>
<dbReference type="SUPFAM" id="SSF82708">
    <property type="entry name" value="R3H domain"/>
    <property type="match status" value="1"/>
</dbReference>
<keyword evidence="3" id="KW-0479">Metal-binding</keyword>
<evidence type="ECO:0000256" key="10">
    <source>
        <dbReference type="SAM" id="MobiDB-lite"/>
    </source>
</evidence>
<evidence type="ECO:0000256" key="3">
    <source>
        <dbReference type="ARBA" id="ARBA00022723"/>
    </source>
</evidence>
<evidence type="ECO:0000256" key="8">
    <source>
        <dbReference type="ARBA" id="ARBA00023163"/>
    </source>
</evidence>
<feature type="region of interest" description="Disordered" evidence="10">
    <location>
        <begin position="937"/>
        <end position="967"/>
    </location>
</feature>
<dbReference type="Gene3D" id="3.30.1370.50">
    <property type="entry name" value="R3H-like domain"/>
    <property type="match status" value="1"/>
</dbReference>
<dbReference type="Pfam" id="PF01424">
    <property type="entry name" value="R3H"/>
    <property type="match status" value="1"/>
</dbReference>
<feature type="domain" description="R3H" evidence="11">
    <location>
        <begin position="724"/>
        <end position="796"/>
    </location>
</feature>
<keyword evidence="9" id="KW-0539">Nucleus</keyword>